<keyword evidence="6 8" id="KW-0472">Membrane</keyword>
<protein>
    <recommendedName>
        <fullName evidence="8">Putative manganese efflux pump MntP</fullName>
    </recommendedName>
</protein>
<reference evidence="10" key="1">
    <citation type="submission" date="2012-02" db="EMBL/GenBank/DDBJ databases">
        <title>The complete genome of Halobacteroides halobius DSM 5150.</title>
        <authorList>
            <person name="Lucas S."/>
            <person name="Copeland A."/>
            <person name="Lapidus A."/>
            <person name="Glavina del Rio T."/>
            <person name="Dalin E."/>
            <person name="Tice H."/>
            <person name="Bruce D."/>
            <person name="Goodwin L."/>
            <person name="Pitluck S."/>
            <person name="Peters L."/>
            <person name="Mikhailova N."/>
            <person name="Gu W."/>
            <person name="Kyrpides N."/>
            <person name="Mavromatis K."/>
            <person name="Ivanova N."/>
            <person name="Brettin T."/>
            <person name="Detter J.C."/>
            <person name="Han C."/>
            <person name="Larimer F."/>
            <person name="Land M."/>
            <person name="Hauser L."/>
            <person name="Markowitz V."/>
            <person name="Cheng J.-F."/>
            <person name="Hugenholtz P."/>
            <person name="Woyke T."/>
            <person name="Wu D."/>
            <person name="Tindall B."/>
            <person name="Pomrenke H."/>
            <person name="Brambilla E."/>
            <person name="Klenk H.-P."/>
            <person name="Eisen J.A."/>
        </authorList>
    </citation>
    <scope>NUCLEOTIDE SEQUENCE [LARGE SCALE GENOMIC DNA]</scope>
    <source>
        <strain evidence="10">ATCC 35273 / DSM 5150 / MD-1</strain>
    </source>
</reference>
<keyword evidence="7 8" id="KW-0464">Manganese</keyword>
<dbReference type="PANTHER" id="PTHR35529:SF1">
    <property type="entry name" value="MANGANESE EFFLUX PUMP MNTP-RELATED"/>
    <property type="match status" value="1"/>
</dbReference>
<dbReference type="RefSeq" id="WP_015328063.1">
    <property type="nucleotide sequence ID" value="NC_019978.1"/>
</dbReference>
<keyword evidence="10" id="KW-1185">Reference proteome</keyword>
<dbReference type="AlphaFoldDB" id="L0KDB1"/>
<comment type="function">
    <text evidence="8">Probably functions as a manganese efflux pump.</text>
</comment>
<dbReference type="EMBL" id="CP003359">
    <property type="protein sequence ID" value="AGB42349.1"/>
    <property type="molecule type" value="Genomic_DNA"/>
</dbReference>
<name>L0KDB1_HALHC</name>
<dbReference type="InterPro" id="IPR022929">
    <property type="entry name" value="Put_MntP"/>
</dbReference>
<dbReference type="HOGENOM" id="CLU_096410_1_0_9"/>
<evidence type="ECO:0000256" key="4">
    <source>
        <dbReference type="ARBA" id="ARBA00022989"/>
    </source>
</evidence>
<evidence type="ECO:0000256" key="5">
    <source>
        <dbReference type="ARBA" id="ARBA00023065"/>
    </source>
</evidence>
<keyword evidence="3 8" id="KW-0812">Transmembrane</keyword>
<dbReference type="OrthoDB" id="1679700at2"/>
<keyword evidence="2 8" id="KW-1003">Cell membrane</keyword>
<evidence type="ECO:0000256" key="8">
    <source>
        <dbReference type="HAMAP-Rule" id="MF_01521"/>
    </source>
</evidence>
<evidence type="ECO:0000256" key="6">
    <source>
        <dbReference type="ARBA" id="ARBA00023136"/>
    </source>
</evidence>
<organism evidence="9 10">
    <name type="scientific">Halobacteroides halobius (strain ATCC 35273 / DSM 5150 / MD-1)</name>
    <dbReference type="NCBI Taxonomy" id="748449"/>
    <lineage>
        <taxon>Bacteria</taxon>
        <taxon>Bacillati</taxon>
        <taxon>Bacillota</taxon>
        <taxon>Clostridia</taxon>
        <taxon>Halanaerobiales</taxon>
        <taxon>Halobacteroidaceae</taxon>
        <taxon>Halobacteroides</taxon>
    </lineage>
</organism>
<comment type="subcellular location">
    <subcellularLocation>
        <location evidence="8">Cell membrane</location>
        <topology evidence="8">Multi-pass membrane protein</topology>
    </subcellularLocation>
</comment>
<dbReference type="HAMAP" id="MF_01521">
    <property type="entry name" value="MntP_pump"/>
    <property type="match status" value="1"/>
</dbReference>
<evidence type="ECO:0000256" key="7">
    <source>
        <dbReference type="ARBA" id="ARBA00023211"/>
    </source>
</evidence>
<feature type="transmembrane region" description="Helical" evidence="8">
    <location>
        <begin position="171"/>
        <end position="188"/>
    </location>
</feature>
<evidence type="ECO:0000256" key="2">
    <source>
        <dbReference type="ARBA" id="ARBA00022475"/>
    </source>
</evidence>
<gene>
    <name evidence="8" type="primary">mntP</name>
    <name evidence="9" type="ordered locus">Halha_2475</name>
</gene>
<dbReference type="STRING" id="748449.Halha_2475"/>
<dbReference type="KEGG" id="hhl:Halha_2475"/>
<dbReference type="PANTHER" id="PTHR35529">
    <property type="entry name" value="MANGANESE EFFLUX PUMP MNTP-RELATED"/>
    <property type="match status" value="1"/>
</dbReference>
<evidence type="ECO:0000313" key="10">
    <source>
        <dbReference type="Proteomes" id="UP000010880"/>
    </source>
</evidence>
<dbReference type="Pfam" id="PF02659">
    <property type="entry name" value="Mntp"/>
    <property type="match status" value="1"/>
</dbReference>
<dbReference type="Proteomes" id="UP000010880">
    <property type="component" value="Chromosome"/>
</dbReference>
<feature type="transmembrane region" description="Helical" evidence="8">
    <location>
        <begin position="6"/>
        <end position="26"/>
    </location>
</feature>
<evidence type="ECO:0000256" key="1">
    <source>
        <dbReference type="ARBA" id="ARBA00022448"/>
    </source>
</evidence>
<evidence type="ECO:0000256" key="3">
    <source>
        <dbReference type="ARBA" id="ARBA00022692"/>
    </source>
</evidence>
<keyword evidence="4 8" id="KW-1133">Transmembrane helix</keyword>
<feature type="transmembrane region" description="Helical" evidence="8">
    <location>
        <begin position="75"/>
        <end position="93"/>
    </location>
</feature>
<feature type="transmembrane region" description="Helical" evidence="8">
    <location>
        <begin position="33"/>
        <end position="55"/>
    </location>
</feature>
<dbReference type="InterPro" id="IPR003810">
    <property type="entry name" value="Mntp/YtaF"/>
</dbReference>
<feature type="transmembrane region" description="Helical" evidence="8">
    <location>
        <begin position="136"/>
        <end position="159"/>
    </location>
</feature>
<comment type="similarity">
    <text evidence="8">Belongs to the MntP (TC 9.B.29) family.</text>
</comment>
<sequence length="189" mass="20270">MGVAEVLFLGIALGTDAFSVSVAIGTKQLDWLLILKLSLVIGAFHILMPLIGIQLGYFLQKFFSYYYFQETIDQLTTAIGAGLLLILGMIMIYDSMTEEQEVSQFNLYGFSIIILAFSVSIDALSVGFSLGMLDTGLLVSCLILGVIAALMVVIGLLLGTKLGNLVEKAEVLGGITLILLGIHFILTIG</sequence>
<feature type="transmembrane region" description="Helical" evidence="8">
    <location>
        <begin position="105"/>
        <end position="130"/>
    </location>
</feature>
<keyword evidence="1 8" id="KW-0813">Transport</keyword>
<dbReference type="GO" id="GO:0005886">
    <property type="term" value="C:plasma membrane"/>
    <property type="evidence" value="ECO:0007669"/>
    <property type="project" value="UniProtKB-SubCell"/>
</dbReference>
<dbReference type="eggNOG" id="COG1971">
    <property type="taxonomic scope" value="Bacteria"/>
</dbReference>
<evidence type="ECO:0000313" key="9">
    <source>
        <dbReference type="EMBL" id="AGB42349.1"/>
    </source>
</evidence>
<proteinExistence type="inferred from homology"/>
<keyword evidence="5 8" id="KW-0406">Ion transport</keyword>
<accession>L0KDB1</accession>
<dbReference type="GO" id="GO:0005384">
    <property type="term" value="F:manganese ion transmembrane transporter activity"/>
    <property type="evidence" value="ECO:0007669"/>
    <property type="project" value="UniProtKB-UniRule"/>
</dbReference>